<keyword evidence="3" id="KW-1185">Reference proteome</keyword>
<keyword evidence="1" id="KW-0812">Transmembrane</keyword>
<feature type="transmembrane region" description="Helical" evidence="1">
    <location>
        <begin position="72"/>
        <end position="105"/>
    </location>
</feature>
<evidence type="ECO:0008006" key="4">
    <source>
        <dbReference type="Google" id="ProtNLM"/>
    </source>
</evidence>
<accession>A0ABZ2KLS0</accession>
<evidence type="ECO:0000256" key="1">
    <source>
        <dbReference type="SAM" id="Phobius"/>
    </source>
</evidence>
<proteinExistence type="predicted"/>
<organism evidence="2 3">
    <name type="scientific">Pendulispora brunnea</name>
    <dbReference type="NCBI Taxonomy" id="2905690"/>
    <lineage>
        <taxon>Bacteria</taxon>
        <taxon>Pseudomonadati</taxon>
        <taxon>Myxococcota</taxon>
        <taxon>Myxococcia</taxon>
        <taxon>Myxococcales</taxon>
        <taxon>Sorangiineae</taxon>
        <taxon>Pendulisporaceae</taxon>
        <taxon>Pendulispora</taxon>
    </lineage>
</organism>
<evidence type="ECO:0000313" key="3">
    <source>
        <dbReference type="Proteomes" id="UP001379533"/>
    </source>
</evidence>
<keyword evidence="1" id="KW-0472">Membrane</keyword>
<dbReference type="RefSeq" id="WP_394850129.1">
    <property type="nucleotide sequence ID" value="NZ_CP089982.1"/>
</dbReference>
<evidence type="ECO:0000313" key="2">
    <source>
        <dbReference type="EMBL" id="WXA99491.1"/>
    </source>
</evidence>
<dbReference type="Proteomes" id="UP001379533">
    <property type="component" value="Chromosome"/>
</dbReference>
<dbReference type="EMBL" id="CP089982">
    <property type="protein sequence ID" value="WXA99491.1"/>
    <property type="molecule type" value="Genomic_DNA"/>
</dbReference>
<keyword evidence="1" id="KW-1133">Transmembrane helix</keyword>
<name>A0ABZ2KLS0_9BACT</name>
<protein>
    <recommendedName>
        <fullName evidence="4">Flp pilus-assembly TadG-like N-terminal domain-containing protein</fullName>
    </recommendedName>
</protein>
<reference evidence="2 3" key="1">
    <citation type="submission" date="2021-12" db="EMBL/GenBank/DDBJ databases">
        <title>Discovery of the Pendulisporaceae a myxobacterial family with distinct sporulation behavior and unique specialized metabolism.</title>
        <authorList>
            <person name="Garcia R."/>
            <person name="Popoff A."/>
            <person name="Bader C.D."/>
            <person name="Loehr J."/>
            <person name="Walesch S."/>
            <person name="Walt C."/>
            <person name="Boldt J."/>
            <person name="Bunk B."/>
            <person name="Haeckl F.J.F.P.J."/>
            <person name="Gunesch A.P."/>
            <person name="Birkelbach J."/>
            <person name="Nuebel U."/>
            <person name="Pietschmann T."/>
            <person name="Bach T."/>
            <person name="Mueller R."/>
        </authorList>
    </citation>
    <scope>NUCLEOTIDE SEQUENCE [LARGE SCALE GENOMIC DNA]</scope>
    <source>
        <strain evidence="2 3">MSr12523</strain>
    </source>
</reference>
<feature type="transmembrane region" description="Helical" evidence="1">
    <location>
        <begin position="12"/>
        <end position="33"/>
    </location>
</feature>
<sequence>MNRPSLARDENGAVMVMGLFMAISLIGSLWFILGIGDAIIIRDKAIEASDHAAFSAAAVHARGMNFVAALNLIMFALAVIYVVLCIVADVLIAVGALGGMAYWGIIKTCLPIPVPTILIPGVAGVASTVCNTGHSIAKIAEKYSDILQKIFMGIGALEDVIQVGMPIAAEAAAVNVVSKYKPYNGMMLSASLIPCVSKAEGTMIGLPLQKIEDSFLCEKAFNEVEAKINEFVPPPAAQFLSFVINLIQGYVVNTPSEDTAIGIGCGDWEDTHVHVVSDGAGNGTDVMQMWGLVIGGTKDEEKGRAERRVSMSKNKGHSTEQELPKQKIYYSQAEYYFDCTKDWSDKECFDDDLMNASFSMQWRARLRRVYAPSFGNQAIGLLSSFALSGGNPMDFMAAKMSENPAAQKMADSIDKVRNGAMSGPMTGTGFGQGADSAMNFLTGGDKPIH</sequence>
<gene>
    <name evidence="2" type="ORF">LZC95_22060</name>
</gene>